<keyword evidence="7 8" id="KW-0472">Membrane</keyword>
<feature type="transmembrane region" description="Helical" evidence="8">
    <location>
        <begin position="359"/>
        <end position="392"/>
    </location>
</feature>
<evidence type="ECO:0000256" key="3">
    <source>
        <dbReference type="ARBA" id="ARBA00022448"/>
    </source>
</evidence>
<dbReference type="STRING" id="573058.SAMN00017477_0406"/>
<feature type="transmembrane region" description="Helical" evidence="8">
    <location>
        <begin position="182"/>
        <end position="204"/>
    </location>
</feature>
<name>A0A1W1UM26_PEPAS</name>
<dbReference type="Proteomes" id="UP000192368">
    <property type="component" value="Unassembled WGS sequence"/>
</dbReference>
<feature type="transmembrane region" description="Helical" evidence="8">
    <location>
        <begin position="108"/>
        <end position="128"/>
    </location>
</feature>
<accession>A0A1W1UM26</accession>
<evidence type="ECO:0000256" key="2">
    <source>
        <dbReference type="ARBA" id="ARBA00009261"/>
    </source>
</evidence>
<feature type="transmembrane region" description="Helical" evidence="8">
    <location>
        <begin position="472"/>
        <end position="489"/>
    </location>
</feature>
<sequence>MEFGILSIIPPIVAIVLALITKEVITSLLLGIIAGGLILTGGDIVLALEKVFTLMGTKVGDNALMIIFLALLGSLVMVMNMAGGSFAYGKWASKKISNKKNAKLATALLGILIFIDDYFNCLTVGAVMKPIIDENKVSRAKLANIIDSTAAPICILAPVSSWAASVVAIIGDTGVENPMNVFLSTIPLNLYALLTIITVIYFSFSKYEIGSMESYERNDTSRIITKEEVGYTHSDQGKVIDLILPIIVLISVTILMMMRTGGFFAGEATAAEAFGNANVNLSLVIGSVVAIICAFFMYIPRKLVSFRLFMDGIVDGMKSMIAAIVILTLAWTIGGITSTDYLNTGGYISGLIESSNMPMWILPTIIFVVASFLAFSTGTAWGTFGILIPILVPILVQSNHMHYLSIVLAAIFSGSVFGDHCSPISDTTILSSAGAGCDHIAHVSSQITYALMCAFASVVGFFTAGILQNQIVALPAALITLFISIAIMKKKTIAKYGEK</sequence>
<dbReference type="RefSeq" id="WP_084230090.1">
    <property type="nucleotide sequence ID" value="NZ_FWWR01000009.1"/>
</dbReference>
<feature type="transmembrane region" description="Helical" evidence="8">
    <location>
        <begin position="447"/>
        <end position="466"/>
    </location>
</feature>
<feature type="transmembrane region" description="Helical" evidence="8">
    <location>
        <begin position="239"/>
        <end position="259"/>
    </location>
</feature>
<evidence type="ECO:0000313" key="10">
    <source>
        <dbReference type="EMBL" id="SMB82073.1"/>
    </source>
</evidence>
<evidence type="ECO:0000256" key="4">
    <source>
        <dbReference type="ARBA" id="ARBA00022475"/>
    </source>
</evidence>
<dbReference type="GO" id="GO:0005283">
    <property type="term" value="F:amino acid:sodium symporter activity"/>
    <property type="evidence" value="ECO:0007669"/>
    <property type="project" value="InterPro"/>
</dbReference>
<feature type="domain" description="Na+/H+ antiporter NhaC-like C-terminal" evidence="9">
    <location>
        <begin position="154"/>
        <end position="466"/>
    </location>
</feature>
<gene>
    <name evidence="10" type="ORF">SAMN00017477_0406</name>
</gene>
<dbReference type="GO" id="GO:0005886">
    <property type="term" value="C:plasma membrane"/>
    <property type="evidence" value="ECO:0007669"/>
    <property type="project" value="UniProtKB-SubCell"/>
</dbReference>
<evidence type="ECO:0000256" key="5">
    <source>
        <dbReference type="ARBA" id="ARBA00022692"/>
    </source>
</evidence>
<evidence type="ECO:0000256" key="7">
    <source>
        <dbReference type="ARBA" id="ARBA00023136"/>
    </source>
</evidence>
<feature type="transmembrane region" description="Helical" evidence="8">
    <location>
        <begin position="149"/>
        <end position="170"/>
    </location>
</feature>
<feature type="transmembrane region" description="Helical" evidence="8">
    <location>
        <begin position="28"/>
        <end position="52"/>
    </location>
</feature>
<keyword evidence="3" id="KW-0813">Transport</keyword>
<dbReference type="PRINTS" id="PR00175">
    <property type="entry name" value="NAALASMPORT"/>
</dbReference>
<dbReference type="PANTHER" id="PTHR43478">
    <property type="entry name" value="NA+/H+ ANTIPORTER-RELATED"/>
    <property type="match status" value="1"/>
</dbReference>
<keyword evidence="11" id="KW-1185">Reference proteome</keyword>
<comment type="subcellular location">
    <subcellularLocation>
        <location evidence="1">Cell membrane</location>
        <topology evidence="1">Multi-pass membrane protein</topology>
    </subcellularLocation>
</comment>
<evidence type="ECO:0000313" key="11">
    <source>
        <dbReference type="Proteomes" id="UP000192368"/>
    </source>
</evidence>
<keyword evidence="4" id="KW-1003">Cell membrane</keyword>
<evidence type="ECO:0000259" key="9">
    <source>
        <dbReference type="Pfam" id="PF03553"/>
    </source>
</evidence>
<evidence type="ECO:0000256" key="8">
    <source>
        <dbReference type="SAM" id="Phobius"/>
    </source>
</evidence>
<dbReference type="InterPro" id="IPR018461">
    <property type="entry name" value="Na/H_Antiport_NhaC-like_C"/>
</dbReference>
<dbReference type="PANTHER" id="PTHR43478:SF1">
    <property type="entry name" value="NA+_H+ ANTIPORTER NHAC-LIKE C-TERMINAL DOMAIN-CONTAINING PROTEIN"/>
    <property type="match status" value="1"/>
</dbReference>
<feature type="transmembrane region" description="Helical" evidence="8">
    <location>
        <begin position="320"/>
        <end position="339"/>
    </location>
</feature>
<organism evidence="10 11">
    <name type="scientific">Peptoniphilus asaccharolyticus DSM 20463</name>
    <dbReference type="NCBI Taxonomy" id="573058"/>
    <lineage>
        <taxon>Bacteria</taxon>
        <taxon>Bacillati</taxon>
        <taxon>Bacillota</taxon>
        <taxon>Tissierellia</taxon>
        <taxon>Tissierellales</taxon>
        <taxon>Peptoniphilaceae</taxon>
        <taxon>Peptoniphilus</taxon>
    </lineage>
</organism>
<feature type="transmembrane region" description="Helical" evidence="8">
    <location>
        <begin position="279"/>
        <end position="299"/>
    </location>
</feature>
<protein>
    <submittedName>
        <fullName evidence="10">Na+/H+ antiporter NhaC</fullName>
    </submittedName>
</protein>
<evidence type="ECO:0000256" key="1">
    <source>
        <dbReference type="ARBA" id="ARBA00004651"/>
    </source>
</evidence>
<keyword evidence="5 8" id="KW-0812">Transmembrane</keyword>
<dbReference type="EMBL" id="FWWR01000009">
    <property type="protein sequence ID" value="SMB82073.1"/>
    <property type="molecule type" value="Genomic_DNA"/>
</dbReference>
<feature type="transmembrane region" description="Helical" evidence="8">
    <location>
        <begin position="64"/>
        <end position="88"/>
    </location>
</feature>
<reference evidence="11" key="1">
    <citation type="submission" date="2017-04" db="EMBL/GenBank/DDBJ databases">
        <authorList>
            <person name="Varghese N."/>
            <person name="Submissions S."/>
        </authorList>
    </citation>
    <scope>NUCLEOTIDE SEQUENCE [LARGE SCALE GENOMIC DNA]</scope>
    <source>
        <strain evidence="11">DSM 20463</strain>
    </source>
</reference>
<keyword evidence="6 8" id="KW-1133">Transmembrane helix</keyword>
<dbReference type="AlphaFoldDB" id="A0A1W1UM26"/>
<proteinExistence type="inferred from homology"/>
<comment type="similarity">
    <text evidence="2">Belongs to the alanine or glycine:cation symporter (AGCS) (TC 2.A.25) family.</text>
</comment>
<dbReference type="InterPro" id="IPR001463">
    <property type="entry name" value="Na/Ala_symport"/>
</dbReference>
<dbReference type="Pfam" id="PF03553">
    <property type="entry name" value="Na_H_antiporter"/>
    <property type="match status" value="1"/>
</dbReference>
<dbReference type="OrthoDB" id="9762978at2"/>
<evidence type="ECO:0000256" key="6">
    <source>
        <dbReference type="ARBA" id="ARBA00022989"/>
    </source>
</evidence>